<dbReference type="GO" id="GO:0008270">
    <property type="term" value="F:zinc ion binding"/>
    <property type="evidence" value="ECO:0007669"/>
    <property type="project" value="UniProtKB-KW"/>
</dbReference>
<dbReference type="AlphaFoldDB" id="A0A8H5EUG3"/>
<dbReference type="Proteomes" id="UP000567179">
    <property type="component" value="Unassembled WGS sequence"/>
</dbReference>
<dbReference type="Pfam" id="PF12874">
    <property type="entry name" value="zf-met"/>
    <property type="match status" value="1"/>
</dbReference>
<evidence type="ECO:0000313" key="7">
    <source>
        <dbReference type="EMBL" id="KAF5312777.1"/>
    </source>
</evidence>
<dbReference type="GO" id="GO:0005634">
    <property type="term" value="C:nucleus"/>
    <property type="evidence" value="ECO:0007669"/>
    <property type="project" value="TreeGrafter"/>
</dbReference>
<dbReference type="InterPro" id="IPR036236">
    <property type="entry name" value="Znf_C2H2_sf"/>
</dbReference>
<name>A0A8H5EUG3_9AGAR</name>
<evidence type="ECO:0000256" key="4">
    <source>
        <dbReference type="ARBA" id="ARBA00022833"/>
    </source>
</evidence>
<dbReference type="InterPro" id="IPR013087">
    <property type="entry name" value="Znf_C2H2_type"/>
</dbReference>
<dbReference type="PROSITE" id="PS00028">
    <property type="entry name" value="ZINC_FINGER_C2H2_1"/>
    <property type="match status" value="4"/>
</dbReference>
<evidence type="ECO:0000259" key="6">
    <source>
        <dbReference type="PROSITE" id="PS50157"/>
    </source>
</evidence>
<dbReference type="InterPro" id="IPR022755">
    <property type="entry name" value="Znf_C2H2_jaz"/>
</dbReference>
<evidence type="ECO:0000256" key="5">
    <source>
        <dbReference type="PROSITE-ProRule" id="PRU00042"/>
    </source>
</evidence>
<dbReference type="GO" id="GO:0000977">
    <property type="term" value="F:RNA polymerase II transcription regulatory region sequence-specific DNA binding"/>
    <property type="evidence" value="ECO:0007669"/>
    <property type="project" value="TreeGrafter"/>
</dbReference>
<dbReference type="EMBL" id="JAACJJ010000056">
    <property type="protein sequence ID" value="KAF5312777.1"/>
    <property type="molecule type" value="Genomic_DNA"/>
</dbReference>
<dbReference type="OrthoDB" id="6077919at2759"/>
<evidence type="ECO:0000256" key="3">
    <source>
        <dbReference type="ARBA" id="ARBA00022771"/>
    </source>
</evidence>
<keyword evidence="1" id="KW-0479">Metal-binding</keyword>
<comment type="caution">
    <text evidence="7">The sequence shown here is derived from an EMBL/GenBank/DDBJ whole genome shotgun (WGS) entry which is preliminary data.</text>
</comment>
<evidence type="ECO:0000313" key="8">
    <source>
        <dbReference type="Proteomes" id="UP000567179"/>
    </source>
</evidence>
<keyword evidence="4" id="KW-0862">Zinc</keyword>
<feature type="domain" description="C2H2-type" evidence="6">
    <location>
        <begin position="213"/>
        <end position="242"/>
    </location>
</feature>
<protein>
    <recommendedName>
        <fullName evidence="6">C2H2-type domain-containing protein</fullName>
    </recommendedName>
</protein>
<dbReference type="SUPFAM" id="SSF57667">
    <property type="entry name" value="beta-beta-alpha zinc fingers"/>
    <property type="match status" value="2"/>
</dbReference>
<gene>
    <name evidence="7" type="ORF">D9619_002488</name>
</gene>
<dbReference type="SMART" id="SM00355">
    <property type="entry name" value="ZnF_C2H2"/>
    <property type="match status" value="8"/>
</dbReference>
<reference evidence="7 8" key="1">
    <citation type="journal article" date="2020" name="ISME J.">
        <title>Uncovering the hidden diversity of litter-decomposition mechanisms in mushroom-forming fungi.</title>
        <authorList>
            <person name="Floudas D."/>
            <person name="Bentzer J."/>
            <person name="Ahren D."/>
            <person name="Johansson T."/>
            <person name="Persson P."/>
            <person name="Tunlid A."/>
        </authorList>
    </citation>
    <scope>NUCLEOTIDE SEQUENCE [LARGE SCALE GENOMIC DNA]</scope>
    <source>
        <strain evidence="7 8">CBS 101986</strain>
    </source>
</reference>
<feature type="domain" description="C2H2-type" evidence="6">
    <location>
        <begin position="103"/>
        <end position="132"/>
    </location>
</feature>
<dbReference type="Pfam" id="PF12171">
    <property type="entry name" value="zf-C2H2_jaz"/>
    <property type="match status" value="1"/>
</dbReference>
<sequence length="292" mass="33289">MYCNRCDREFWSDNAYFQHIDNSSRHNECQQCGVDFDSRVGLKEHFVQSPHHDYCQYCDFHFDYADELEDHYENDHAFCASCHSVFKNDYGLEEHYRQSPAHNYCAPCKRHFQSANNLTNHMNSALHKAKDVMCPTLGCGLGFVSHSALVLHMESGTCKSGINRKMVNTLVHRYDTNNLITDPGRMLTGGDGHQQHITYYASEASFNPHTRSYECCLCHRSFQTLPGLNQHLGSQAHDQESYLCRGPTCGARFNALSALVQHIESQKCGVARFIAVQNTMTSVFGHMNRIGM</sequence>
<keyword evidence="3 5" id="KW-0863">Zinc-finger</keyword>
<keyword evidence="2" id="KW-0677">Repeat</keyword>
<dbReference type="PANTHER" id="PTHR24409:SF295">
    <property type="entry name" value="AZ2-RELATED"/>
    <property type="match status" value="1"/>
</dbReference>
<organism evidence="7 8">
    <name type="scientific">Psilocybe cf. subviscida</name>
    <dbReference type="NCBI Taxonomy" id="2480587"/>
    <lineage>
        <taxon>Eukaryota</taxon>
        <taxon>Fungi</taxon>
        <taxon>Dikarya</taxon>
        <taxon>Basidiomycota</taxon>
        <taxon>Agaricomycotina</taxon>
        <taxon>Agaricomycetes</taxon>
        <taxon>Agaricomycetidae</taxon>
        <taxon>Agaricales</taxon>
        <taxon>Agaricineae</taxon>
        <taxon>Strophariaceae</taxon>
        <taxon>Psilocybe</taxon>
    </lineage>
</organism>
<proteinExistence type="predicted"/>
<keyword evidence="8" id="KW-1185">Reference proteome</keyword>
<evidence type="ECO:0000256" key="2">
    <source>
        <dbReference type="ARBA" id="ARBA00022737"/>
    </source>
</evidence>
<dbReference type="Gene3D" id="3.30.160.60">
    <property type="entry name" value="Classic Zinc Finger"/>
    <property type="match status" value="2"/>
</dbReference>
<evidence type="ECO:0000256" key="1">
    <source>
        <dbReference type="ARBA" id="ARBA00022723"/>
    </source>
</evidence>
<dbReference type="PANTHER" id="PTHR24409">
    <property type="entry name" value="ZINC FINGER PROTEIN 142"/>
    <property type="match status" value="1"/>
</dbReference>
<dbReference type="PROSITE" id="PS50157">
    <property type="entry name" value="ZINC_FINGER_C2H2_2"/>
    <property type="match status" value="2"/>
</dbReference>
<dbReference type="GO" id="GO:0000981">
    <property type="term" value="F:DNA-binding transcription factor activity, RNA polymerase II-specific"/>
    <property type="evidence" value="ECO:0007669"/>
    <property type="project" value="TreeGrafter"/>
</dbReference>
<accession>A0A8H5EUG3</accession>